<dbReference type="Gene3D" id="2.30.30.700">
    <property type="entry name" value="SLA1 homology domain 1"/>
    <property type="match status" value="2"/>
</dbReference>
<organism evidence="4 5">
    <name type="scientific">Bremerella cremea</name>
    <dbReference type="NCBI Taxonomy" id="1031537"/>
    <lineage>
        <taxon>Bacteria</taxon>
        <taxon>Pseudomonadati</taxon>
        <taxon>Planctomycetota</taxon>
        <taxon>Planctomycetia</taxon>
        <taxon>Pirellulales</taxon>
        <taxon>Pirellulaceae</taxon>
        <taxon>Bremerella</taxon>
    </lineage>
</organism>
<keyword evidence="2" id="KW-0812">Transmembrane</keyword>
<evidence type="ECO:0000313" key="5">
    <source>
        <dbReference type="Proteomes" id="UP000253562"/>
    </source>
</evidence>
<feature type="compositionally biased region" description="Low complexity" evidence="1">
    <location>
        <begin position="252"/>
        <end position="266"/>
    </location>
</feature>
<keyword evidence="2" id="KW-1133">Transmembrane helix</keyword>
<name>A0A368KVX2_9BACT</name>
<gene>
    <name evidence="4" type="ORF">DTL42_05050</name>
</gene>
<comment type="caution">
    <text evidence="4">The sequence shown here is derived from an EMBL/GenBank/DDBJ whole genome shotgun (WGS) entry which is preliminary data.</text>
</comment>
<evidence type="ECO:0000256" key="3">
    <source>
        <dbReference type="SAM" id="SignalP"/>
    </source>
</evidence>
<feature type="signal peptide" evidence="3">
    <location>
        <begin position="1"/>
        <end position="23"/>
    </location>
</feature>
<keyword evidence="3" id="KW-0732">Signal</keyword>
<evidence type="ECO:0008006" key="6">
    <source>
        <dbReference type="Google" id="ProtNLM"/>
    </source>
</evidence>
<proteinExistence type="predicted"/>
<feature type="region of interest" description="Disordered" evidence="1">
    <location>
        <begin position="187"/>
        <end position="281"/>
    </location>
</feature>
<dbReference type="EMBL" id="QPEX01000010">
    <property type="protein sequence ID" value="RCS54509.1"/>
    <property type="molecule type" value="Genomic_DNA"/>
</dbReference>
<sequence length="352" mass="38478">MLASRHYLLIPTLFCLLTASALAQESREWTDKGGKKLTGTFVELITKDSKELVKIQGDDGKPYSIPLNVFSEADQQYVKQTVAKQNKPDSPPVKDELDEDRLWTNFQGRSLTARFANMKDGYVYLIRGNKGQPPISFYLLSQDDQDWLRKQLALRGEANKILPREVMERVNPTIHKELDEYMSKLAATSGKSDSSPMQPSNPLPPAGAPYVPPSESTPTSNGGDPNFQSPGGGQPAGMQPGENDLAANDGQPMESTSPETGTESPSFPDRFSSNPAQDVEPGHCPGCRLELPTGYGPGDHCPRCNFFLEEWVQPGTGAPLVAWYQSSTLWYTVGGLLIVLGILAVSAKKFSN</sequence>
<keyword evidence="2" id="KW-0472">Membrane</keyword>
<evidence type="ECO:0000256" key="2">
    <source>
        <dbReference type="SAM" id="Phobius"/>
    </source>
</evidence>
<dbReference type="Proteomes" id="UP000253562">
    <property type="component" value="Unassembled WGS sequence"/>
</dbReference>
<feature type="compositionally biased region" description="Pro residues" evidence="1">
    <location>
        <begin position="199"/>
        <end position="212"/>
    </location>
</feature>
<evidence type="ECO:0000313" key="4">
    <source>
        <dbReference type="EMBL" id="RCS54509.1"/>
    </source>
</evidence>
<feature type="compositionally biased region" description="Polar residues" evidence="1">
    <location>
        <begin position="189"/>
        <end position="198"/>
    </location>
</feature>
<evidence type="ECO:0000256" key="1">
    <source>
        <dbReference type="SAM" id="MobiDB-lite"/>
    </source>
</evidence>
<feature type="compositionally biased region" description="Polar residues" evidence="1">
    <location>
        <begin position="214"/>
        <end position="227"/>
    </location>
</feature>
<accession>A0A368KVX2</accession>
<feature type="chain" id="PRO_5016867435" description="SLA1 homology domain-containing protein" evidence="3">
    <location>
        <begin position="24"/>
        <end position="352"/>
    </location>
</feature>
<feature type="transmembrane region" description="Helical" evidence="2">
    <location>
        <begin position="329"/>
        <end position="347"/>
    </location>
</feature>
<dbReference type="AlphaFoldDB" id="A0A368KVX2"/>
<reference evidence="4 5" key="1">
    <citation type="submission" date="2018-07" db="EMBL/GenBank/DDBJ databases">
        <title>Comparative genomes isolates from brazilian mangrove.</title>
        <authorList>
            <person name="De Araujo J.E."/>
            <person name="Taketani R.G."/>
            <person name="Silva M.C.P."/>
            <person name="Lourenco M.V."/>
            <person name="Oliveira V.M."/>
            <person name="Andreote F.D."/>
        </authorList>
    </citation>
    <scope>NUCLEOTIDE SEQUENCE [LARGE SCALE GENOMIC DNA]</scope>
    <source>
        <strain evidence="4 5">HEX PRIS-MGV</strain>
    </source>
</reference>
<dbReference type="OrthoDB" id="292062at2"/>
<dbReference type="RefSeq" id="WP_114367574.1">
    <property type="nucleotide sequence ID" value="NZ_QPEX01000010.1"/>
</dbReference>
<protein>
    <recommendedName>
        <fullName evidence="6">SLA1 homology domain-containing protein</fullName>
    </recommendedName>
</protein>